<reference evidence="14 15" key="1">
    <citation type="submission" date="2016-01" db="EMBL/GenBank/DDBJ databases">
        <title>Complete genome and mega plasmid sequence of Sphingomonas panacis DCY99 elicits systemic resistance in rice to Xanthomonas oryzae.</title>
        <authorList>
            <person name="Kim Y.J."/>
            <person name="Yang D.C."/>
            <person name="Sing P."/>
        </authorList>
    </citation>
    <scope>NUCLEOTIDE SEQUENCE [LARGE SCALE GENOMIC DNA]</scope>
    <source>
        <strain evidence="14 15">DCY99</strain>
        <plasmid evidence="15">Plasmid</plasmid>
    </source>
</reference>
<keyword evidence="14" id="KW-0614">Plasmid</keyword>
<comment type="subcellular location">
    <subcellularLocation>
        <location evidence="11">Endomembrane system</location>
        <topology evidence="11">Single-pass membrane protein</topology>
    </subcellularLocation>
</comment>
<dbReference type="EMBL" id="CP014169">
    <property type="protein sequence ID" value="AOH87284.1"/>
    <property type="molecule type" value="Genomic_DNA"/>
</dbReference>
<organism evidence="14 15">
    <name type="scientific">Sphingomonas panacis</name>
    <dbReference type="NCBI Taxonomy" id="1560345"/>
    <lineage>
        <taxon>Bacteria</taxon>
        <taxon>Pseudomonadati</taxon>
        <taxon>Pseudomonadota</taxon>
        <taxon>Alphaproteobacteria</taxon>
        <taxon>Sphingomonadales</taxon>
        <taxon>Sphingomonadaceae</taxon>
        <taxon>Sphingomonas</taxon>
    </lineage>
</organism>
<name>A0A1B3ZIN0_9SPHN</name>
<geneLocation type="plasmid" evidence="15"/>
<evidence type="ECO:0000256" key="13">
    <source>
        <dbReference type="SAM" id="Phobius"/>
    </source>
</evidence>
<keyword evidence="15" id="KW-1185">Reference proteome</keyword>
<evidence type="ECO:0000256" key="6">
    <source>
        <dbReference type="ARBA" id="ARBA00023065"/>
    </source>
</evidence>
<dbReference type="GO" id="GO:0015986">
    <property type="term" value="P:proton motive force-driven ATP synthesis"/>
    <property type="evidence" value="ECO:0007669"/>
    <property type="project" value="InterPro"/>
</dbReference>
<dbReference type="AlphaFoldDB" id="A0A1B3ZIN0"/>
<comment type="function">
    <text evidence="9">F(1)F(0) ATP synthase produces ATP from ADP in the presence of a proton or sodium gradient. F-type ATPases consist of two structural domains, F(1) containing the extramembraneous catalytic core and F(0) containing the membrane proton channel, linked together by a central stalk and a peripheral stalk. During catalysis, ATP synthesis in the catalytic domain of F(1) is coupled via a rotary mechanism of the central stalk subunits to proton translocation.</text>
</comment>
<protein>
    <recommendedName>
        <fullName evidence="16">F0F1 ATP synthase subunit B</fullName>
    </recommendedName>
</protein>
<keyword evidence="2 12" id="KW-0138">CF(0)</keyword>
<proteinExistence type="inferred from homology"/>
<keyword evidence="8" id="KW-0066">ATP synthesis</keyword>
<keyword evidence="5 13" id="KW-1133">Transmembrane helix</keyword>
<accession>A0A1B3ZIN0</accession>
<keyword evidence="1 12" id="KW-0813">Transport</keyword>
<evidence type="ECO:0000256" key="1">
    <source>
        <dbReference type="ARBA" id="ARBA00022448"/>
    </source>
</evidence>
<evidence type="ECO:0000256" key="9">
    <source>
        <dbReference type="ARBA" id="ARBA00025198"/>
    </source>
</evidence>
<dbReference type="CDD" id="cd06503">
    <property type="entry name" value="ATP-synt_Fo_b"/>
    <property type="match status" value="1"/>
</dbReference>
<evidence type="ECO:0000313" key="15">
    <source>
        <dbReference type="Proteomes" id="UP000094256"/>
    </source>
</evidence>
<comment type="similarity">
    <text evidence="12">Belongs to the ATPase B chain family.</text>
</comment>
<evidence type="ECO:0000256" key="4">
    <source>
        <dbReference type="ARBA" id="ARBA00022781"/>
    </source>
</evidence>
<dbReference type="GO" id="GO:0045259">
    <property type="term" value="C:proton-transporting ATP synthase complex"/>
    <property type="evidence" value="ECO:0007669"/>
    <property type="project" value="UniProtKB-KW"/>
</dbReference>
<evidence type="ECO:0000256" key="8">
    <source>
        <dbReference type="ARBA" id="ARBA00023310"/>
    </source>
</evidence>
<dbReference type="OrthoDB" id="466272at2"/>
<dbReference type="Proteomes" id="UP000094256">
    <property type="component" value="Plasmid unnamed"/>
</dbReference>
<evidence type="ECO:0000256" key="3">
    <source>
        <dbReference type="ARBA" id="ARBA00022692"/>
    </source>
</evidence>
<keyword evidence="4 12" id="KW-0375">Hydrogen ion transport</keyword>
<gene>
    <name evidence="14" type="ORF">AWL63_24355</name>
</gene>
<feature type="transmembrane region" description="Helical" evidence="13">
    <location>
        <begin position="6"/>
        <end position="27"/>
    </location>
</feature>
<keyword evidence="7 13" id="KW-0472">Membrane</keyword>
<evidence type="ECO:0000256" key="11">
    <source>
        <dbReference type="ARBA" id="ARBA00037847"/>
    </source>
</evidence>
<evidence type="ECO:0000256" key="2">
    <source>
        <dbReference type="ARBA" id="ARBA00022547"/>
    </source>
</evidence>
<dbReference type="KEGG" id="span:AWL63_24355"/>
<dbReference type="RefSeq" id="WP_069207846.1">
    <property type="nucleotide sequence ID" value="NZ_CP014169.1"/>
</dbReference>
<keyword evidence="3 12" id="KW-0812">Transmembrane</keyword>
<dbReference type="Pfam" id="PF00430">
    <property type="entry name" value="ATP-synt_B"/>
    <property type="match status" value="1"/>
</dbReference>
<dbReference type="InterPro" id="IPR002146">
    <property type="entry name" value="ATP_synth_b/b'su_bac/chlpt"/>
</dbReference>
<sequence>MHIDWWTLALQAINVLILVWLLARFLYRPVMKVIADRQAAADALLSEAQSSKDAALTETGTQ</sequence>
<evidence type="ECO:0000256" key="10">
    <source>
        <dbReference type="ARBA" id="ARBA00025614"/>
    </source>
</evidence>
<evidence type="ECO:0000256" key="5">
    <source>
        <dbReference type="ARBA" id="ARBA00022989"/>
    </source>
</evidence>
<keyword evidence="6 12" id="KW-0406">Ion transport</keyword>
<evidence type="ECO:0000313" key="14">
    <source>
        <dbReference type="EMBL" id="AOH87284.1"/>
    </source>
</evidence>
<evidence type="ECO:0000256" key="12">
    <source>
        <dbReference type="RuleBase" id="RU003848"/>
    </source>
</evidence>
<dbReference type="GO" id="GO:0015078">
    <property type="term" value="F:proton transmembrane transporter activity"/>
    <property type="evidence" value="ECO:0007669"/>
    <property type="project" value="InterPro"/>
</dbReference>
<dbReference type="GO" id="GO:0012505">
    <property type="term" value="C:endomembrane system"/>
    <property type="evidence" value="ECO:0007669"/>
    <property type="project" value="UniProtKB-SubCell"/>
</dbReference>
<evidence type="ECO:0000256" key="7">
    <source>
        <dbReference type="ARBA" id="ARBA00023136"/>
    </source>
</evidence>
<evidence type="ECO:0008006" key="16">
    <source>
        <dbReference type="Google" id="ProtNLM"/>
    </source>
</evidence>
<comment type="function">
    <text evidence="10">Component of the F(0) channel, it forms part of the peripheral stalk, linking F(1) to F(0). The b'-subunit is a diverged and duplicated form of b found in plants and photosynthetic bacteria.</text>
</comment>